<dbReference type="Proteomes" id="UP000313359">
    <property type="component" value="Unassembled WGS sequence"/>
</dbReference>
<evidence type="ECO:0000313" key="2">
    <source>
        <dbReference type="Proteomes" id="UP000313359"/>
    </source>
</evidence>
<protein>
    <submittedName>
        <fullName evidence="1">Uncharacterized protein</fullName>
    </submittedName>
</protein>
<dbReference type="OrthoDB" id="2756573at2759"/>
<organism evidence="1 2">
    <name type="scientific">Lentinus tigrinus ALCF2SS1-6</name>
    <dbReference type="NCBI Taxonomy" id="1328759"/>
    <lineage>
        <taxon>Eukaryota</taxon>
        <taxon>Fungi</taxon>
        <taxon>Dikarya</taxon>
        <taxon>Basidiomycota</taxon>
        <taxon>Agaricomycotina</taxon>
        <taxon>Agaricomycetes</taxon>
        <taxon>Polyporales</taxon>
        <taxon>Polyporaceae</taxon>
        <taxon>Lentinus</taxon>
    </lineage>
</organism>
<proteinExistence type="predicted"/>
<keyword evidence="2" id="KW-1185">Reference proteome</keyword>
<gene>
    <name evidence="1" type="ORF">L227DRAFT_330347</name>
</gene>
<sequence length="86" mass="9426">MSRFLLELQEANRTIVRVGPDDQLHSSRDRYDSMPSFISSLGVFIHPDVSALGDDDDEEWHAGSCPDGEDRIVQASGFQTAASSSV</sequence>
<reference evidence="1" key="1">
    <citation type="journal article" date="2018" name="Genome Biol. Evol.">
        <title>Genomics and development of Lentinus tigrinus, a white-rot wood-decaying mushroom with dimorphic fruiting bodies.</title>
        <authorList>
            <person name="Wu B."/>
            <person name="Xu Z."/>
            <person name="Knudson A."/>
            <person name="Carlson A."/>
            <person name="Chen N."/>
            <person name="Kovaka S."/>
            <person name="LaButti K."/>
            <person name="Lipzen A."/>
            <person name="Pennachio C."/>
            <person name="Riley R."/>
            <person name="Schakwitz W."/>
            <person name="Umezawa K."/>
            <person name="Ohm R.A."/>
            <person name="Grigoriev I.V."/>
            <person name="Nagy L.G."/>
            <person name="Gibbons J."/>
            <person name="Hibbett D."/>
        </authorList>
    </citation>
    <scope>NUCLEOTIDE SEQUENCE [LARGE SCALE GENOMIC DNA]</scope>
    <source>
        <strain evidence="1">ALCF2SS1-6</strain>
    </source>
</reference>
<dbReference type="EMBL" id="ML122254">
    <property type="protein sequence ID" value="RPD64488.1"/>
    <property type="molecule type" value="Genomic_DNA"/>
</dbReference>
<accession>A0A5C2SMG0</accession>
<evidence type="ECO:0000313" key="1">
    <source>
        <dbReference type="EMBL" id="RPD64488.1"/>
    </source>
</evidence>
<name>A0A5C2SMG0_9APHY</name>
<dbReference type="AlphaFoldDB" id="A0A5C2SMG0"/>